<feature type="transmembrane region" description="Helical" evidence="7">
    <location>
        <begin position="80"/>
        <end position="103"/>
    </location>
</feature>
<feature type="compositionally biased region" description="Basic residues" evidence="6">
    <location>
        <begin position="398"/>
        <end position="407"/>
    </location>
</feature>
<feature type="compositionally biased region" description="Polar residues" evidence="6">
    <location>
        <begin position="785"/>
        <end position="794"/>
    </location>
</feature>
<keyword evidence="4 7" id="KW-1133">Transmembrane helix</keyword>
<comment type="subcellular location">
    <subcellularLocation>
        <location evidence="1">Membrane</location>
        <topology evidence="1">Multi-pass membrane protein</topology>
    </subcellularLocation>
</comment>
<feature type="compositionally biased region" description="Basic and acidic residues" evidence="6">
    <location>
        <begin position="354"/>
        <end position="364"/>
    </location>
</feature>
<dbReference type="VEuPathDB" id="ToxoDB:CSUI_007121"/>
<feature type="compositionally biased region" description="Basic and acidic residues" evidence="6">
    <location>
        <begin position="176"/>
        <end position="187"/>
    </location>
</feature>
<keyword evidence="5 7" id="KW-0472">Membrane</keyword>
<evidence type="ECO:0000256" key="7">
    <source>
        <dbReference type="SAM" id="Phobius"/>
    </source>
</evidence>
<evidence type="ECO:0000313" key="9">
    <source>
        <dbReference type="Proteomes" id="UP000221165"/>
    </source>
</evidence>
<dbReference type="GO" id="GO:0016020">
    <property type="term" value="C:membrane"/>
    <property type="evidence" value="ECO:0007669"/>
    <property type="project" value="UniProtKB-SubCell"/>
</dbReference>
<keyword evidence="9" id="KW-1185">Reference proteome</keyword>
<dbReference type="OrthoDB" id="754047at2759"/>
<keyword evidence="3 7" id="KW-0812">Transmembrane</keyword>
<feature type="compositionally biased region" description="Polar residues" evidence="6">
    <location>
        <begin position="644"/>
        <end position="657"/>
    </location>
</feature>
<gene>
    <name evidence="8" type="ORF">CSUI_007121</name>
</gene>
<feature type="compositionally biased region" description="Low complexity" evidence="6">
    <location>
        <begin position="829"/>
        <end position="838"/>
    </location>
</feature>
<feature type="region of interest" description="Disordered" evidence="6">
    <location>
        <begin position="113"/>
        <end position="296"/>
    </location>
</feature>
<evidence type="ECO:0000256" key="2">
    <source>
        <dbReference type="ARBA" id="ARBA00022448"/>
    </source>
</evidence>
<evidence type="ECO:0000256" key="3">
    <source>
        <dbReference type="ARBA" id="ARBA00022692"/>
    </source>
</evidence>
<feature type="compositionally biased region" description="Basic residues" evidence="6">
    <location>
        <begin position="528"/>
        <end position="539"/>
    </location>
</feature>
<feature type="compositionally biased region" description="Basic and acidic residues" evidence="6">
    <location>
        <begin position="796"/>
        <end position="808"/>
    </location>
</feature>
<feature type="compositionally biased region" description="Low complexity" evidence="6">
    <location>
        <begin position="551"/>
        <end position="563"/>
    </location>
</feature>
<feature type="compositionally biased region" description="Basic residues" evidence="6">
    <location>
        <begin position="281"/>
        <end position="293"/>
    </location>
</feature>
<evidence type="ECO:0000256" key="4">
    <source>
        <dbReference type="ARBA" id="ARBA00022989"/>
    </source>
</evidence>
<sequence length="887" mass="101770">MYLLGDAIILSLINSLSHMPGVILTSRLCPRQMESTVYAILAGISNFGHTISTLLGLRIIKLADIRTTASEGSACDFTNLPFLILCVHCFLPMLSIPLAMVLLPNKKMNEALLPNDGEHDSDGRHRRQQLHRGSSSMSLRQPHEREDSTEDGEGEREKERTSRRRRRRGDGGGDFEMLKRRWSHGEEGREDDEERRTRVKGGEEEGIEMGGGQMKMMDSDKMKKKKMKEGSPRMRTREGTRHVSHFQSNAEWKRIHDEEEGEEEEEDEESQHDDGDEVYVHRNKRSRRGRHHRAIDMDVEEEYLFNSSDHFLHRQHIDEGNVYKKIESSSSPTNQCMVYKPPHSQRSEEEEERREDKKEEDEKRKKNHSATSHHKDATAVMVGMKVSPDGIKEEEKKSTRKKKKREYKRSDKGEKSNGVELMTSRVPSFYSLASSSSSLSSHAPQGKSRHRGSFTYEVLGQAVEGGEEDEKEDENRRARRFQRDAPLLMHAALSSPRGNGRKEEQIGKRRGIVEEKDQSTLFQEERRKKERRRKRRKERYNREEDREERASSSSFDSSPSSSSHVERGSLCSFSSSEVEEFQDLFRKDGAESPRALSPSESKRNKTRHGRLISMSPFRKKESDHKTMKNNPVSLHPSRDDLTKGRSSPSSSLYQVETSLREEEACERDRKGHRYHSDGRREMSSSSEKERNTGEETSTVRSLFRTDRYSSSCPVEERSSYPFPSFDHSSYVHHAKEEEESISPSPSSTIQHLRSASSSSPSASYVFPSPSSSSSFSQGRGHLLSRSFQERSTASRGRHELRQCPDGEGPRTSCRSSRHELATSHGGGHTSSPSSSFPEEGGRCKTRERKEEEEGKTRMREKKREAKRSTEKKKKKDIFIRRLHLLPP</sequence>
<comment type="caution">
    <text evidence="8">The sequence shown here is derived from an EMBL/GenBank/DDBJ whole genome shotgun (WGS) entry which is preliminary data.</text>
</comment>
<feature type="compositionally biased region" description="Basic residues" evidence="6">
    <location>
        <begin position="869"/>
        <end position="887"/>
    </location>
</feature>
<dbReference type="GeneID" id="94430482"/>
<evidence type="ECO:0000313" key="8">
    <source>
        <dbReference type="EMBL" id="PHJ19048.1"/>
    </source>
</evidence>
<accession>A0A2C6KR58</accession>
<feature type="compositionally biased region" description="Low complexity" evidence="6">
    <location>
        <begin position="431"/>
        <end position="441"/>
    </location>
</feature>
<feature type="compositionally biased region" description="Basic and acidic residues" evidence="6">
    <location>
        <begin position="658"/>
        <end position="693"/>
    </location>
</feature>
<dbReference type="RefSeq" id="XP_067920750.1">
    <property type="nucleotide sequence ID" value="XM_068067271.1"/>
</dbReference>
<feature type="compositionally biased region" description="Low complexity" evidence="6">
    <location>
        <begin position="754"/>
        <end position="776"/>
    </location>
</feature>
<keyword evidence="2" id="KW-0813">Transport</keyword>
<proteinExistence type="predicted"/>
<feature type="compositionally biased region" description="Basic and acidic residues" evidence="6">
    <location>
        <begin position="839"/>
        <end position="868"/>
    </location>
</feature>
<organism evidence="8 9">
    <name type="scientific">Cystoisospora suis</name>
    <dbReference type="NCBI Taxonomy" id="483139"/>
    <lineage>
        <taxon>Eukaryota</taxon>
        <taxon>Sar</taxon>
        <taxon>Alveolata</taxon>
        <taxon>Apicomplexa</taxon>
        <taxon>Conoidasida</taxon>
        <taxon>Coccidia</taxon>
        <taxon>Eucoccidiorida</taxon>
        <taxon>Eimeriorina</taxon>
        <taxon>Sarcocystidae</taxon>
        <taxon>Cystoisospora</taxon>
    </lineage>
</organism>
<evidence type="ECO:0000256" key="6">
    <source>
        <dbReference type="SAM" id="MobiDB-lite"/>
    </source>
</evidence>
<evidence type="ECO:0000256" key="5">
    <source>
        <dbReference type="ARBA" id="ARBA00023136"/>
    </source>
</evidence>
<feature type="compositionally biased region" description="Basic and acidic residues" evidence="6">
    <location>
        <begin position="194"/>
        <end position="203"/>
    </location>
</feature>
<dbReference type="PANTHER" id="PTHR31585:SF51">
    <property type="entry name" value="TRANSPORTER, PUTATIVE-RELATED"/>
    <property type="match status" value="1"/>
</dbReference>
<dbReference type="Proteomes" id="UP000221165">
    <property type="component" value="Unassembled WGS sequence"/>
</dbReference>
<dbReference type="EMBL" id="MIGC01003677">
    <property type="protein sequence ID" value="PHJ19048.1"/>
    <property type="molecule type" value="Genomic_DNA"/>
</dbReference>
<feature type="region of interest" description="Disordered" evidence="6">
    <location>
        <begin position="323"/>
        <end position="887"/>
    </location>
</feature>
<feature type="compositionally biased region" description="Basic and acidic residues" evidence="6">
    <location>
        <begin position="540"/>
        <end position="550"/>
    </location>
</feature>
<feature type="compositionally biased region" description="Basic and acidic residues" evidence="6">
    <location>
        <begin position="500"/>
        <end position="527"/>
    </location>
</feature>
<reference evidence="8 9" key="1">
    <citation type="journal article" date="2017" name="Int. J. Parasitol.">
        <title>The genome of the protozoan parasite Cystoisospora suis and a reverse vaccinology approach to identify vaccine candidates.</title>
        <authorList>
            <person name="Palmieri N."/>
            <person name="Shrestha A."/>
            <person name="Ruttkowski B."/>
            <person name="Beck T."/>
            <person name="Vogl C."/>
            <person name="Tomley F."/>
            <person name="Blake D.P."/>
            <person name="Joachim A."/>
        </authorList>
    </citation>
    <scope>NUCLEOTIDE SEQUENCE [LARGE SCALE GENOMIC DNA]</scope>
    <source>
        <strain evidence="8 9">Wien I</strain>
    </source>
</reference>
<evidence type="ECO:0000256" key="1">
    <source>
        <dbReference type="ARBA" id="ARBA00004141"/>
    </source>
</evidence>
<dbReference type="Pfam" id="PF03092">
    <property type="entry name" value="BT1"/>
    <property type="match status" value="1"/>
</dbReference>
<feature type="compositionally biased region" description="Basic and acidic residues" evidence="6">
    <location>
        <begin position="228"/>
        <end position="241"/>
    </location>
</feature>
<protein>
    <submittedName>
        <fullName evidence="8">Folate biopterin transporter subfamily protein</fullName>
    </submittedName>
</protein>
<feature type="compositionally biased region" description="Basic and acidic residues" evidence="6">
    <location>
        <begin position="408"/>
        <end position="417"/>
    </location>
</feature>
<dbReference type="AlphaFoldDB" id="A0A2C6KR58"/>
<dbReference type="PANTHER" id="PTHR31585">
    <property type="entry name" value="FOLATE-BIOPTERIN TRANSPORTER 1, CHLOROPLASTIC"/>
    <property type="match status" value="1"/>
</dbReference>
<dbReference type="InterPro" id="IPR039309">
    <property type="entry name" value="BT1"/>
</dbReference>
<feature type="compositionally biased region" description="Acidic residues" evidence="6">
    <location>
        <begin position="258"/>
        <end position="277"/>
    </location>
</feature>
<name>A0A2C6KR58_9APIC</name>
<feature type="transmembrane region" description="Helical" evidence="7">
    <location>
        <begin position="35"/>
        <end position="60"/>
    </location>
</feature>